<accession>A0ABR7F759</accession>
<feature type="domain" description="HTH araC/xylS-type" evidence="4">
    <location>
        <begin position="301"/>
        <end position="399"/>
    </location>
</feature>
<evidence type="ECO:0000259" key="4">
    <source>
        <dbReference type="PROSITE" id="PS01124"/>
    </source>
</evidence>
<dbReference type="PANTHER" id="PTHR43280:SF2">
    <property type="entry name" value="HTH-TYPE TRANSCRIPTIONAL REGULATOR EXSA"/>
    <property type="match status" value="1"/>
</dbReference>
<dbReference type="PROSITE" id="PS01124">
    <property type="entry name" value="HTH_ARAC_FAMILY_2"/>
    <property type="match status" value="1"/>
</dbReference>
<dbReference type="InterPro" id="IPR009057">
    <property type="entry name" value="Homeodomain-like_sf"/>
</dbReference>
<dbReference type="Gene3D" id="1.10.10.60">
    <property type="entry name" value="Homeodomain-like"/>
    <property type="match status" value="2"/>
</dbReference>
<dbReference type="PANTHER" id="PTHR43280">
    <property type="entry name" value="ARAC-FAMILY TRANSCRIPTIONAL REGULATOR"/>
    <property type="match status" value="1"/>
</dbReference>
<keyword evidence="3" id="KW-0804">Transcription</keyword>
<name>A0ABR7F759_9FIRM</name>
<dbReference type="Proteomes" id="UP000654573">
    <property type="component" value="Unassembled WGS sequence"/>
</dbReference>
<sequence>MNTPDKISFFMELINCNYDLYIWAYDKNLNMTHTNWTESIFSGNFLSYTGLSKLVEEYIASGQKTPLIVEAAGNLLWIVGFVYHGTLLEQCFLIGPIYSGRDSQMLMRKHLDEYDLTVKLRSMVFKLFERIPTVPTNIINQYAVMLHYCLTGSRISTNDVTYQSIVPAAKKNDSITSSLEHAGIWYAEEQLFKMIADGNPNYKDALAKSASLSSGMKIDSKDSLRLHKNNTLVLLTLCSRACIRGGLAPSISYDLNDFYAARIEECNSMSEIQKLSETMLADYVYRVRKSKEESHISAPIQNACAYIKSHITEPLSIHMLAKRSGYSEYYFSHKFKEEMGTSINDFILKEKIDQARLLLSGTTENIQTISDNLSFSNRSYFYTCFQKLVGMSPSEYRAQNHRI</sequence>
<evidence type="ECO:0000313" key="5">
    <source>
        <dbReference type="EMBL" id="MBC5671051.1"/>
    </source>
</evidence>
<dbReference type="RefSeq" id="WP_054350590.1">
    <property type="nucleotide sequence ID" value="NZ_JACOOU010000001.1"/>
</dbReference>
<proteinExistence type="predicted"/>
<evidence type="ECO:0000256" key="3">
    <source>
        <dbReference type="ARBA" id="ARBA00023163"/>
    </source>
</evidence>
<comment type="caution">
    <text evidence="5">The sequence shown here is derived from an EMBL/GenBank/DDBJ whole genome shotgun (WGS) entry which is preliminary data.</text>
</comment>
<dbReference type="InterPro" id="IPR018060">
    <property type="entry name" value="HTH_AraC"/>
</dbReference>
<protein>
    <submittedName>
        <fullName evidence="5">AraC family transcriptional regulator</fullName>
    </submittedName>
</protein>
<dbReference type="EMBL" id="JACOOU010000001">
    <property type="protein sequence ID" value="MBC5671051.1"/>
    <property type="molecule type" value="Genomic_DNA"/>
</dbReference>
<organism evidence="5 6">
    <name type="scientific">Blautia celeris</name>
    <dbReference type="NCBI Taxonomy" id="2763026"/>
    <lineage>
        <taxon>Bacteria</taxon>
        <taxon>Bacillati</taxon>
        <taxon>Bacillota</taxon>
        <taxon>Clostridia</taxon>
        <taxon>Lachnospirales</taxon>
        <taxon>Lachnospiraceae</taxon>
        <taxon>Blautia</taxon>
    </lineage>
</organism>
<evidence type="ECO:0000313" key="6">
    <source>
        <dbReference type="Proteomes" id="UP000654573"/>
    </source>
</evidence>
<dbReference type="SUPFAM" id="SSF46689">
    <property type="entry name" value="Homeodomain-like"/>
    <property type="match status" value="2"/>
</dbReference>
<dbReference type="SMART" id="SM00342">
    <property type="entry name" value="HTH_ARAC"/>
    <property type="match status" value="1"/>
</dbReference>
<dbReference type="Pfam" id="PF12833">
    <property type="entry name" value="HTH_18"/>
    <property type="match status" value="1"/>
</dbReference>
<keyword evidence="6" id="KW-1185">Reference proteome</keyword>
<gene>
    <name evidence="5" type="ORF">H8S76_02235</name>
</gene>
<evidence type="ECO:0000256" key="1">
    <source>
        <dbReference type="ARBA" id="ARBA00023015"/>
    </source>
</evidence>
<keyword evidence="2" id="KW-0238">DNA-binding</keyword>
<keyword evidence="1" id="KW-0805">Transcription regulation</keyword>
<evidence type="ECO:0000256" key="2">
    <source>
        <dbReference type="ARBA" id="ARBA00023125"/>
    </source>
</evidence>
<reference evidence="5 6" key="1">
    <citation type="submission" date="2020-08" db="EMBL/GenBank/DDBJ databases">
        <title>Genome public.</title>
        <authorList>
            <person name="Liu C."/>
            <person name="Sun Q."/>
        </authorList>
    </citation>
    <scope>NUCLEOTIDE SEQUENCE [LARGE SCALE GENOMIC DNA]</scope>
    <source>
        <strain evidence="5 6">NSJ-34</strain>
    </source>
</reference>